<keyword evidence="5" id="KW-1185">Reference proteome</keyword>
<dbReference type="RefSeq" id="WP_236091470.1">
    <property type="nucleotide sequence ID" value="NZ_JAKGSG010000070.1"/>
</dbReference>
<evidence type="ECO:0000256" key="1">
    <source>
        <dbReference type="ARBA" id="ARBA00023015"/>
    </source>
</evidence>
<dbReference type="SMART" id="SM01012">
    <property type="entry name" value="ANTAR"/>
    <property type="match status" value="1"/>
</dbReference>
<organism evidence="4 5">
    <name type="scientific">Antribacter soli</name>
    <dbReference type="NCBI Taxonomy" id="2910976"/>
    <lineage>
        <taxon>Bacteria</taxon>
        <taxon>Bacillati</taxon>
        <taxon>Actinomycetota</taxon>
        <taxon>Actinomycetes</taxon>
        <taxon>Micrococcales</taxon>
        <taxon>Promicromonosporaceae</taxon>
        <taxon>Antribacter</taxon>
    </lineage>
</organism>
<dbReference type="EMBL" id="JAKGSG010000070">
    <property type="protein sequence ID" value="MCF4123723.1"/>
    <property type="molecule type" value="Genomic_DNA"/>
</dbReference>
<dbReference type="InterPro" id="IPR029016">
    <property type="entry name" value="GAF-like_dom_sf"/>
</dbReference>
<reference evidence="4" key="1">
    <citation type="submission" date="2022-01" db="EMBL/GenBank/DDBJ databases">
        <title>Antribacter sp. nov., isolated from Guizhou of China.</title>
        <authorList>
            <person name="Chengliang C."/>
            <person name="Ya Z."/>
        </authorList>
    </citation>
    <scope>NUCLEOTIDE SEQUENCE</scope>
    <source>
        <strain evidence="4">KLBMP 9083</strain>
    </source>
</reference>
<evidence type="ECO:0000313" key="4">
    <source>
        <dbReference type="EMBL" id="MCF4123723.1"/>
    </source>
</evidence>
<dbReference type="SUPFAM" id="SSF55781">
    <property type="entry name" value="GAF domain-like"/>
    <property type="match status" value="1"/>
</dbReference>
<protein>
    <submittedName>
        <fullName evidence="4">GAF and ANTAR domain-containing protein</fullName>
    </submittedName>
</protein>
<accession>A0AA41QHS6</accession>
<dbReference type="Pfam" id="PF01590">
    <property type="entry name" value="GAF"/>
    <property type="match status" value="1"/>
</dbReference>
<gene>
    <name evidence="4" type="ORF">L1785_22440</name>
</gene>
<evidence type="ECO:0000313" key="5">
    <source>
        <dbReference type="Proteomes" id="UP001165405"/>
    </source>
</evidence>
<dbReference type="InterPro" id="IPR003018">
    <property type="entry name" value="GAF"/>
</dbReference>
<dbReference type="Gene3D" id="3.30.450.40">
    <property type="match status" value="1"/>
</dbReference>
<dbReference type="InterPro" id="IPR036388">
    <property type="entry name" value="WH-like_DNA-bd_sf"/>
</dbReference>
<dbReference type="Proteomes" id="UP001165405">
    <property type="component" value="Unassembled WGS sequence"/>
</dbReference>
<proteinExistence type="predicted"/>
<dbReference type="Pfam" id="PF03861">
    <property type="entry name" value="ANTAR"/>
    <property type="match status" value="1"/>
</dbReference>
<dbReference type="GO" id="GO:0003723">
    <property type="term" value="F:RNA binding"/>
    <property type="evidence" value="ECO:0007669"/>
    <property type="project" value="InterPro"/>
</dbReference>
<evidence type="ECO:0000259" key="3">
    <source>
        <dbReference type="SMART" id="SM01012"/>
    </source>
</evidence>
<keyword evidence="1" id="KW-0805">Transcription regulation</keyword>
<dbReference type="AlphaFoldDB" id="A0AA41QHS6"/>
<comment type="caution">
    <text evidence="4">The sequence shown here is derived from an EMBL/GenBank/DDBJ whole genome shotgun (WGS) entry which is preliminary data.</text>
</comment>
<name>A0AA41QHS6_9MICO</name>
<evidence type="ECO:0000256" key="2">
    <source>
        <dbReference type="ARBA" id="ARBA00023163"/>
    </source>
</evidence>
<dbReference type="Gene3D" id="1.10.10.10">
    <property type="entry name" value="Winged helix-like DNA-binding domain superfamily/Winged helix DNA-binding domain"/>
    <property type="match status" value="1"/>
</dbReference>
<sequence>MIDRTQMLGLLAQSLAHADKDESLAARLCRASVEIMGADGGAVTLSPTTPERLTVSASDTTSSIIENLQEVLGEGPGQTAFSDGRTVITTVDDRSDGPFPMFTELAGTVAGSFTVFAFPMRPAGTTIGVLTLYATSGSLNHAVADAQFLADAVGAALLADPGSLIFMEPPTWPQRARVHQATGMVVAQLAVSATDALALLRAHAFAHDKTLGDVATDVLERRLRFSTDRTAGDRITSTDPLGDEEP</sequence>
<keyword evidence="2" id="KW-0804">Transcription</keyword>
<feature type="domain" description="ANTAR" evidence="3">
    <location>
        <begin position="149"/>
        <end position="219"/>
    </location>
</feature>
<dbReference type="InterPro" id="IPR005561">
    <property type="entry name" value="ANTAR"/>
</dbReference>